<accession>A0A3M0K003</accession>
<dbReference type="Proteomes" id="UP000269221">
    <property type="component" value="Unassembled WGS sequence"/>
</dbReference>
<protein>
    <submittedName>
        <fullName evidence="1">Uncharacterized protein</fullName>
    </submittedName>
</protein>
<keyword evidence="2" id="KW-1185">Reference proteome</keyword>
<reference evidence="1 2" key="1">
    <citation type="submission" date="2018-07" db="EMBL/GenBank/DDBJ databases">
        <title>A high quality draft genome assembly of the barn swallow (H. rustica rustica).</title>
        <authorList>
            <person name="Formenti G."/>
            <person name="Chiara M."/>
            <person name="Poveda L."/>
            <person name="Francoijs K.-J."/>
            <person name="Bonisoli-Alquati A."/>
            <person name="Canova L."/>
            <person name="Gianfranceschi L."/>
            <person name="Horner D.S."/>
            <person name="Saino N."/>
        </authorList>
    </citation>
    <scope>NUCLEOTIDE SEQUENCE [LARGE SCALE GENOMIC DNA]</scope>
    <source>
        <strain evidence="1">Chelidonia</strain>
        <tissue evidence="1">Blood</tissue>
    </source>
</reference>
<name>A0A3M0K003_HIRRU</name>
<sequence>MGNKQEGLEGSAQVKNYELITTTGTQWDQFYDCTAVINDYKVFRSDRQRRGLQSPAVMFTAALAASIHDITHKLPCSGDHQAHGFQLLLFVARLYPLVERHFSCAVDHVTFSDEHALTPLKYFGCVHRFAPITSGALGTPLYDKLYAQYKD</sequence>
<dbReference type="EMBL" id="QRBI01000125">
    <property type="protein sequence ID" value="RMC04510.1"/>
    <property type="molecule type" value="Genomic_DNA"/>
</dbReference>
<comment type="caution">
    <text evidence="1">The sequence shown here is derived from an EMBL/GenBank/DDBJ whole genome shotgun (WGS) entry which is preliminary data.</text>
</comment>
<evidence type="ECO:0000313" key="2">
    <source>
        <dbReference type="Proteomes" id="UP000269221"/>
    </source>
</evidence>
<proteinExistence type="predicted"/>
<organism evidence="1 2">
    <name type="scientific">Hirundo rustica rustica</name>
    <dbReference type="NCBI Taxonomy" id="333673"/>
    <lineage>
        <taxon>Eukaryota</taxon>
        <taxon>Metazoa</taxon>
        <taxon>Chordata</taxon>
        <taxon>Craniata</taxon>
        <taxon>Vertebrata</taxon>
        <taxon>Euteleostomi</taxon>
        <taxon>Archelosauria</taxon>
        <taxon>Archosauria</taxon>
        <taxon>Dinosauria</taxon>
        <taxon>Saurischia</taxon>
        <taxon>Theropoda</taxon>
        <taxon>Coelurosauria</taxon>
        <taxon>Aves</taxon>
        <taxon>Neognathae</taxon>
        <taxon>Neoaves</taxon>
        <taxon>Telluraves</taxon>
        <taxon>Australaves</taxon>
        <taxon>Passeriformes</taxon>
        <taxon>Sylvioidea</taxon>
        <taxon>Hirundinidae</taxon>
        <taxon>Hirundo</taxon>
    </lineage>
</organism>
<evidence type="ECO:0000313" key="1">
    <source>
        <dbReference type="EMBL" id="RMC04510.1"/>
    </source>
</evidence>
<dbReference type="AlphaFoldDB" id="A0A3M0K003"/>
<gene>
    <name evidence="1" type="ORF">DUI87_18956</name>
</gene>